<feature type="non-terminal residue" evidence="1">
    <location>
        <position position="234"/>
    </location>
</feature>
<dbReference type="AlphaFoldDB" id="X1R4F4"/>
<organism evidence="1">
    <name type="scientific">marine sediment metagenome</name>
    <dbReference type="NCBI Taxonomy" id="412755"/>
    <lineage>
        <taxon>unclassified sequences</taxon>
        <taxon>metagenomes</taxon>
        <taxon>ecological metagenomes</taxon>
    </lineage>
</organism>
<reference evidence="1" key="1">
    <citation type="journal article" date="2014" name="Front. Microbiol.">
        <title>High frequency of phylogenetically diverse reductive dehalogenase-homologous genes in deep subseafloor sedimentary metagenomes.</title>
        <authorList>
            <person name="Kawai M."/>
            <person name="Futagami T."/>
            <person name="Toyoda A."/>
            <person name="Takaki Y."/>
            <person name="Nishi S."/>
            <person name="Hori S."/>
            <person name="Arai W."/>
            <person name="Tsubouchi T."/>
            <person name="Morono Y."/>
            <person name="Uchiyama I."/>
            <person name="Ito T."/>
            <person name="Fujiyama A."/>
            <person name="Inagaki F."/>
            <person name="Takami H."/>
        </authorList>
    </citation>
    <scope>NUCLEOTIDE SEQUENCE</scope>
    <source>
        <strain evidence="1">Expedition CK06-06</strain>
    </source>
</reference>
<sequence length="234" mass="27727">DEVDSLEDELMNYIQFSVGEKELKGLGIPLPVDSSSLQAWLDWGDRIRTVIVAKIEEHQGQLALTFEDDWQPPQLTQRKKVTQLEKFNDRVDWFLEAFDIDTWVFYPRKDEESGERKWTFKPIFISNYTDKFLWCHAVQALGMSATIFDPHIVAGNLRLQDEQWHYKRLNSPFPVKNRPIFYTPVADLTKRTMDIERPKLLNPIRTLINRYPHDKILIHTVSYKLRDFLMESLE</sequence>
<dbReference type="EMBL" id="BARW01011698">
    <property type="protein sequence ID" value="GAI75632.1"/>
    <property type="molecule type" value="Genomic_DNA"/>
</dbReference>
<comment type="caution">
    <text evidence="1">The sequence shown here is derived from an EMBL/GenBank/DDBJ whole genome shotgun (WGS) entry which is preliminary data.</text>
</comment>
<feature type="non-terminal residue" evidence="1">
    <location>
        <position position="1"/>
    </location>
</feature>
<protein>
    <submittedName>
        <fullName evidence="1">Uncharacterized protein</fullName>
    </submittedName>
</protein>
<evidence type="ECO:0000313" key="1">
    <source>
        <dbReference type="EMBL" id="GAI75632.1"/>
    </source>
</evidence>
<proteinExistence type="predicted"/>
<gene>
    <name evidence="1" type="ORF">S12H4_22435</name>
</gene>
<name>X1R4F4_9ZZZZ</name>
<accession>X1R4F4</accession>